<dbReference type="Pfam" id="PF13649">
    <property type="entry name" value="Methyltransf_25"/>
    <property type="match status" value="1"/>
</dbReference>
<feature type="domain" description="23S rRNA (guanine(745)-N(1))-methyltransferase N-terminal" evidence="2">
    <location>
        <begin position="3"/>
        <end position="45"/>
    </location>
</feature>
<evidence type="ECO:0000259" key="2">
    <source>
        <dbReference type="Pfam" id="PF21302"/>
    </source>
</evidence>
<dbReference type="PANTHER" id="PTHR42912:SF45">
    <property type="entry name" value="23S RRNA (GUANINE(745)-N(1))-METHYLTRANSFERASE"/>
    <property type="match status" value="1"/>
</dbReference>
<dbReference type="InterPro" id="IPR029063">
    <property type="entry name" value="SAM-dependent_MTases_sf"/>
</dbReference>
<dbReference type="InterPro" id="IPR050508">
    <property type="entry name" value="Methyltransf_Superfamily"/>
</dbReference>
<dbReference type="InterPro" id="IPR016718">
    <property type="entry name" value="rRNA_m1G-MeTrfase_A_prd"/>
</dbReference>
<dbReference type="EMBL" id="JAUCDY010000002">
    <property type="protein sequence ID" value="MDM7857281.1"/>
    <property type="molecule type" value="Genomic_DNA"/>
</dbReference>
<keyword evidence="3" id="KW-0808">Transferase</keyword>
<dbReference type="Pfam" id="PF21302">
    <property type="entry name" value="Zn_ribbon_RlmA"/>
    <property type="match status" value="1"/>
</dbReference>
<dbReference type="InterPro" id="IPR048647">
    <property type="entry name" value="RlmA_N"/>
</dbReference>
<evidence type="ECO:0000313" key="3">
    <source>
        <dbReference type="EMBL" id="MDM7857281.1"/>
    </source>
</evidence>
<evidence type="ECO:0000259" key="1">
    <source>
        <dbReference type="Pfam" id="PF13649"/>
    </source>
</evidence>
<dbReference type="Gene3D" id="3.40.50.150">
    <property type="entry name" value="Vaccinia Virus protein VP39"/>
    <property type="match status" value="1"/>
</dbReference>
<dbReference type="RefSeq" id="WP_289409926.1">
    <property type="nucleotide sequence ID" value="NZ_JAUCDY010000002.1"/>
</dbReference>
<keyword evidence="3" id="KW-0489">Methyltransferase</keyword>
<organism evidence="3 4">
    <name type="scientific">Thiopseudomonas acetoxidans</name>
    <dbReference type="NCBI Taxonomy" id="3041622"/>
    <lineage>
        <taxon>Bacteria</taxon>
        <taxon>Pseudomonadati</taxon>
        <taxon>Pseudomonadota</taxon>
        <taxon>Gammaproteobacteria</taxon>
        <taxon>Pseudomonadales</taxon>
        <taxon>Pseudomonadaceae</taxon>
        <taxon>Thiopseudomonas</taxon>
    </lineage>
</organism>
<dbReference type="SUPFAM" id="SSF53335">
    <property type="entry name" value="S-adenosyl-L-methionine-dependent methyltransferases"/>
    <property type="match status" value="1"/>
</dbReference>
<name>A0ABT7SMA2_9GAMM</name>
<dbReference type="CDD" id="cd02440">
    <property type="entry name" value="AdoMet_MTases"/>
    <property type="match status" value="1"/>
</dbReference>
<sequence>MLSCPICLAQLEQTDTAALCANSHHFDRARQGYLHLLPVQHKASRAPGDSAEMVAARRDFLNSGHYQPLAQQLADYSATIAPRTWLDIGCGEGYYTDHLAKSLPLAQGYGLDVSKDAIKQACRRSKQIQWLVASMAQIPLSDHSCDLLTSVFSPYSWAEILRLLSKNGTFLRLGPAQDHLLELRSKLYEQVRPYDDAKHLQDLPAQLKLTHTEYMRYRLNLSDSTARANLLAMTPHGWRINEERKRSIIEQSIDVTVAVRFDWIQPV</sequence>
<dbReference type="PIRSF" id="PIRSF018249">
    <property type="entry name" value="MyrA_prd"/>
    <property type="match status" value="1"/>
</dbReference>
<dbReference type="Proteomes" id="UP001241056">
    <property type="component" value="Unassembled WGS sequence"/>
</dbReference>
<accession>A0ABT7SMA2</accession>
<proteinExistence type="predicted"/>
<feature type="domain" description="Methyltransferase" evidence="1">
    <location>
        <begin position="86"/>
        <end position="157"/>
    </location>
</feature>
<evidence type="ECO:0000313" key="4">
    <source>
        <dbReference type="Proteomes" id="UP001241056"/>
    </source>
</evidence>
<dbReference type="GO" id="GO:0032259">
    <property type="term" value="P:methylation"/>
    <property type="evidence" value="ECO:0007669"/>
    <property type="project" value="UniProtKB-KW"/>
</dbReference>
<protein>
    <submittedName>
        <fullName evidence="3">Methyltransferase domain-containing protein</fullName>
    </submittedName>
</protein>
<reference evidence="3 4" key="1">
    <citation type="submission" date="2023-06" db="EMBL/GenBank/DDBJ databases">
        <title>Thiopseudomonas sp. CY1220 draft genome sequence.</title>
        <authorList>
            <person name="Zhao G."/>
            <person name="An M."/>
        </authorList>
    </citation>
    <scope>NUCLEOTIDE SEQUENCE [LARGE SCALE GENOMIC DNA]</scope>
    <source>
        <strain evidence="3 4">CY1220</strain>
    </source>
</reference>
<comment type="caution">
    <text evidence="3">The sequence shown here is derived from an EMBL/GenBank/DDBJ whole genome shotgun (WGS) entry which is preliminary data.</text>
</comment>
<gene>
    <name evidence="3" type="ORF">QEZ41_03155</name>
</gene>
<dbReference type="InterPro" id="IPR041698">
    <property type="entry name" value="Methyltransf_25"/>
</dbReference>
<keyword evidence="4" id="KW-1185">Reference proteome</keyword>
<dbReference type="GO" id="GO:0008168">
    <property type="term" value="F:methyltransferase activity"/>
    <property type="evidence" value="ECO:0007669"/>
    <property type="project" value="UniProtKB-KW"/>
</dbReference>
<dbReference type="PANTHER" id="PTHR42912">
    <property type="entry name" value="METHYLTRANSFERASE"/>
    <property type="match status" value="1"/>
</dbReference>